<reference evidence="6" key="1">
    <citation type="submission" date="2025-08" db="UniProtKB">
        <authorList>
            <consortium name="RefSeq"/>
        </authorList>
    </citation>
    <scope>IDENTIFICATION</scope>
    <source>
        <tissue evidence="6">Whole organism</tissue>
    </source>
</reference>
<dbReference type="SMART" id="SM00908">
    <property type="entry name" value="Gal-bind_lectin"/>
    <property type="match status" value="1"/>
</dbReference>
<dbReference type="PROSITE" id="PS51304">
    <property type="entry name" value="GALECTIN"/>
    <property type="match status" value="1"/>
</dbReference>
<dbReference type="InterPro" id="IPR013320">
    <property type="entry name" value="ConA-like_dom_sf"/>
</dbReference>
<protein>
    <recommendedName>
        <fullName evidence="2">Galectin</fullName>
    </recommendedName>
</protein>
<dbReference type="SUPFAM" id="SSF49899">
    <property type="entry name" value="Concanavalin A-like lectins/glucanases"/>
    <property type="match status" value="1"/>
</dbReference>
<dbReference type="Gene3D" id="2.60.120.200">
    <property type="match status" value="1"/>
</dbReference>
<evidence type="ECO:0000259" key="4">
    <source>
        <dbReference type="PROSITE" id="PS51304"/>
    </source>
</evidence>
<dbReference type="AlphaFoldDB" id="A0A8B7N2C5"/>
<proteinExistence type="predicted"/>
<dbReference type="Proteomes" id="UP000694843">
    <property type="component" value="Unplaced"/>
</dbReference>
<dbReference type="OMA" id="HFTEFHY"/>
<evidence type="ECO:0000313" key="5">
    <source>
        <dbReference type="Proteomes" id="UP000694843"/>
    </source>
</evidence>
<dbReference type="GeneID" id="108665363"/>
<dbReference type="GO" id="GO:0003743">
    <property type="term" value="F:translation initiation factor activity"/>
    <property type="evidence" value="ECO:0007669"/>
    <property type="project" value="UniProtKB-KW"/>
</dbReference>
<keyword evidence="6" id="KW-0396">Initiation factor</keyword>
<organism evidence="5 6">
    <name type="scientific">Hyalella azteca</name>
    <name type="common">Amphipod</name>
    <dbReference type="NCBI Taxonomy" id="294128"/>
    <lineage>
        <taxon>Eukaryota</taxon>
        <taxon>Metazoa</taxon>
        <taxon>Ecdysozoa</taxon>
        <taxon>Arthropoda</taxon>
        <taxon>Crustacea</taxon>
        <taxon>Multicrustacea</taxon>
        <taxon>Malacostraca</taxon>
        <taxon>Eumalacostraca</taxon>
        <taxon>Peracarida</taxon>
        <taxon>Amphipoda</taxon>
        <taxon>Senticaudata</taxon>
        <taxon>Talitrida</taxon>
        <taxon>Talitroidea</taxon>
        <taxon>Hyalellidae</taxon>
        <taxon>Hyalella</taxon>
    </lineage>
</organism>
<feature type="domain" description="Galectin" evidence="4">
    <location>
        <begin position="12"/>
        <end position="149"/>
    </location>
</feature>
<keyword evidence="1 2" id="KW-0430">Lectin</keyword>
<dbReference type="Pfam" id="PF00337">
    <property type="entry name" value="Gal-bind_lectin"/>
    <property type="match status" value="1"/>
</dbReference>
<dbReference type="InterPro" id="IPR044156">
    <property type="entry name" value="Galectin-like"/>
</dbReference>
<dbReference type="OrthoDB" id="6251307at2759"/>
<evidence type="ECO:0000256" key="2">
    <source>
        <dbReference type="RuleBase" id="RU102079"/>
    </source>
</evidence>
<keyword evidence="6" id="KW-0648">Protein biosynthesis</keyword>
<dbReference type="CDD" id="cd00070">
    <property type="entry name" value="GLECT"/>
    <property type="match status" value="1"/>
</dbReference>
<dbReference type="KEGG" id="hazt:108665363"/>
<dbReference type="PANTHER" id="PTHR11346:SF176">
    <property type="entry name" value="32 KDA BETA-GALACTOSIDE-BINDING LECTIN LEC-3"/>
    <property type="match status" value="1"/>
</dbReference>
<dbReference type="InterPro" id="IPR001079">
    <property type="entry name" value="Galectin_CRD"/>
</dbReference>
<evidence type="ECO:0000256" key="1">
    <source>
        <dbReference type="ARBA" id="ARBA00022734"/>
    </source>
</evidence>
<evidence type="ECO:0000313" key="6">
    <source>
        <dbReference type="RefSeq" id="XP_018007598.1"/>
    </source>
</evidence>
<sequence length="404" mass="41047">MSAPVHHPATPHLQTIPGGFTPGCIAHVTGTFTPGAASLIVKLQSGPSGDPTDEIGLCVYGRVREGQLGRNCFTRSAGWGNEELTHSVPGLSPSATFDLTILCDPQQFKIAYNGKHLCEFSHRTNPASLTYLQVGSLPGDLTLSCVWVEAPAAAQHAASAPAMAYGAPPPPYTPNNPLPYDPNPQMGYAPPPGMAHTQQYPQQYSQQHYQGGHQPKGLIGKLTNAATDVAGALGAGHLVGKATQFLNKSPGGGHGSGAYPQQGGVYPQQGGAYPQQGGAYPQQGGAYPQQGGAYPQQGAYPYSQHGSYPPPGGGHHSGGGGLLKKAAILAPAAIAIAGPGKALKYGAPLAAAAYLTKGKKCGGGGGTNKLLKYGAPLAAGYVVSKGVRKGLGGFGGGWSGSDSD</sequence>
<name>A0A8B7N2C5_HYAAZ</name>
<feature type="compositionally biased region" description="Low complexity" evidence="3">
    <location>
        <begin position="257"/>
        <end position="307"/>
    </location>
</feature>
<evidence type="ECO:0000256" key="3">
    <source>
        <dbReference type="SAM" id="MobiDB-lite"/>
    </source>
</evidence>
<dbReference type="PANTHER" id="PTHR11346">
    <property type="entry name" value="GALECTIN"/>
    <property type="match status" value="1"/>
</dbReference>
<keyword evidence="5" id="KW-1185">Reference proteome</keyword>
<accession>A0A8B7N2C5</accession>
<dbReference type="GO" id="GO:0030246">
    <property type="term" value="F:carbohydrate binding"/>
    <property type="evidence" value="ECO:0007669"/>
    <property type="project" value="UniProtKB-UniRule"/>
</dbReference>
<feature type="region of interest" description="Disordered" evidence="3">
    <location>
        <begin position="246"/>
        <end position="319"/>
    </location>
</feature>
<dbReference type="SMART" id="SM00276">
    <property type="entry name" value="GLECT"/>
    <property type="match status" value="1"/>
</dbReference>
<dbReference type="RefSeq" id="XP_018007598.1">
    <property type="nucleotide sequence ID" value="XM_018152109.2"/>
</dbReference>
<gene>
    <name evidence="6" type="primary">LOC108665363</name>
</gene>
<dbReference type="GO" id="GO:0016936">
    <property type="term" value="F:galactoside binding"/>
    <property type="evidence" value="ECO:0007669"/>
    <property type="project" value="TreeGrafter"/>
</dbReference>